<dbReference type="Pfam" id="PF01609">
    <property type="entry name" value="DDE_Tnp_1"/>
    <property type="match status" value="1"/>
</dbReference>
<dbReference type="GO" id="GO:0004803">
    <property type="term" value="F:transposase activity"/>
    <property type="evidence" value="ECO:0007669"/>
    <property type="project" value="InterPro"/>
</dbReference>
<keyword evidence="3" id="KW-1185">Reference proteome</keyword>
<dbReference type="InterPro" id="IPR012337">
    <property type="entry name" value="RNaseH-like_sf"/>
</dbReference>
<feature type="domain" description="Transposase IS4-like" evidence="1">
    <location>
        <begin position="198"/>
        <end position="477"/>
    </location>
</feature>
<dbReference type="Proteomes" id="UP001279553">
    <property type="component" value="Unassembled WGS sequence"/>
</dbReference>
<dbReference type="NCBIfam" id="NF033559">
    <property type="entry name" value="transpos_IS1634"/>
    <property type="match status" value="1"/>
</dbReference>
<evidence type="ECO:0000313" key="2">
    <source>
        <dbReference type="EMBL" id="MDX5933030.1"/>
    </source>
</evidence>
<evidence type="ECO:0000259" key="1">
    <source>
        <dbReference type="Pfam" id="PF01609"/>
    </source>
</evidence>
<dbReference type="GO" id="GO:0006313">
    <property type="term" value="P:DNA transposition"/>
    <property type="evidence" value="ECO:0007669"/>
    <property type="project" value="InterPro"/>
</dbReference>
<dbReference type="InterPro" id="IPR047654">
    <property type="entry name" value="IS1634_transpos"/>
</dbReference>
<organism evidence="2 3">
    <name type="scientific">Acidiphilium acidophilum</name>
    <name type="common">Thiobacillus acidophilus</name>
    <dbReference type="NCBI Taxonomy" id="76588"/>
    <lineage>
        <taxon>Bacteria</taxon>
        <taxon>Pseudomonadati</taxon>
        <taxon>Pseudomonadota</taxon>
        <taxon>Alphaproteobacteria</taxon>
        <taxon>Acetobacterales</taxon>
        <taxon>Acidocellaceae</taxon>
        <taxon>Acidiphilium</taxon>
    </lineage>
</organism>
<protein>
    <submittedName>
        <fullName evidence="2">IS1634 family transposase</fullName>
    </submittedName>
</protein>
<dbReference type="AlphaFoldDB" id="A0AAW9DWC0"/>
<dbReference type="PANTHER" id="PTHR34614">
    <property type="match status" value="1"/>
</dbReference>
<reference evidence="2 3" key="1">
    <citation type="submission" date="2023-11" db="EMBL/GenBank/DDBJ databases">
        <title>MicrobeMod: A computational toolkit for identifying prokaryotic methylation and restriction-modification with nanopore sequencing.</title>
        <authorList>
            <person name="Crits-Christoph A."/>
            <person name="Kang S.C."/>
            <person name="Lee H."/>
            <person name="Ostrov N."/>
        </authorList>
    </citation>
    <scope>NUCLEOTIDE SEQUENCE [LARGE SCALE GENOMIC DNA]</scope>
    <source>
        <strain evidence="2 3">DSMZ 700</strain>
    </source>
</reference>
<gene>
    <name evidence="2" type="ORF">SIL87_19950</name>
</gene>
<sequence length="555" mass="61880">MFVRVKKIGQYEYLYLVQNVREGGRHVQKVISTLGRRDDVENSGLLDGLIASAARHSRRSIVLSRFYRGELAELRRRSIGPDLVFGRLWQETGCAGSLRQHLADRHFGFDVERAVYLTVLHRLMVSGSDRRAASWRETIEVPGADGITLDHAYKAMAWLGEPIAPVTPDDARERYQAEVIEEALYAHRRALFGAAVVAFFDTTSLYFEGRGGATLGQRGHSKDYRPQLNQVVLGIVLDENDRPITSFLWPGNTTDVTTLIPVVERLRSRFGINRACVVADRGMISAATIAQLEAQGIDYILGARERSSKEIRETVLKDDGVSVPLIIPRQKGVTELAVKEVKIAGRRYIVCRNPEEARKDAETRAKLLSALSRKLSQGDKALVGNSGYRRFLVAPDGAGFAIDPAKVEADAAFDGLFVLRTNMKLSPLAVVLRYRQLLSVEQSFLASKTLMATRPVYHRTDAAIRGHIFCTFLALILRHELLARLATRKDPMPEWQQIIDDLADLSVVDVEQDGRRARLRTAPRASIDPVCRAVGLSLPPVFQEMTSSKSREPAT</sequence>
<name>A0AAW9DWC0_ACIAO</name>
<dbReference type="SUPFAM" id="SSF53098">
    <property type="entry name" value="Ribonuclease H-like"/>
    <property type="match status" value="1"/>
</dbReference>
<proteinExistence type="predicted"/>
<dbReference type="RefSeq" id="WP_319615878.1">
    <property type="nucleotide sequence ID" value="NZ_JAWXYB010000018.1"/>
</dbReference>
<dbReference type="PANTHER" id="PTHR34614:SF2">
    <property type="entry name" value="TRANSPOSASE IS4-LIKE DOMAIN-CONTAINING PROTEIN"/>
    <property type="match status" value="1"/>
</dbReference>
<evidence type="ECO:0000313" key="3">
    <source>
        <dbReference type="Proteomes" id="UP001279553"/>
    </source>
</evidence>
<dbReference type="GO" id="GO:0003677">
    <property type="term" value="F:DNA binding"/>
    <property type="evidence" value="ECO:0007669"/>
    <property type="project" value="InterPro"/>
</dbReference>
<comment type="caution">
    <text evidence="2">The sequence shown here is derived from an EMBL/GenBank/DDBJ whole genome shotgun (WGS) entry which is preliminary data.</text>
</comment>
<dbReference type="InterPro" id="IPR002559">
    <property type="entry name" value="Transposase_11"/>
</dbReference>
<accession>A0AAW9DWC0</accession>
<dbReference type="EMBL" id="JAWXYB010000018">
    <property type="protein sequence ID" value="MDX5933030.1"/>
    <property type="molecule type" value="Genomic_DNA"/>
</dbReference>